<dbReference type="KEGG" id="pph:Ppha_2302"/>
<evidence type="ECO:0000313" key="2">
    <source>
        <dbReference type="Proteomes" id="UP000002724"/>
    </source>
</evidence>
<protein>
    <submittedName>
        <fullName evidence="1">Uncharacterized protein</fullName>
    </submittedName>
</protein>
<accession>B4SE78</accession>
<organism evidence="1 2">
    <name type="scientific">Pelodictyon phaeoclathratiforme (strain DSM 5477 / BU-1)</name>
    <dbReference type="NCBI Taxonomy" id="324925"/>
    <lineage>
        <taxon>Bacteria</taxon>
        <taxon>Pseudomonadati</taxon>
        <taxon>Chlorobiota</taxon>
        <taxon>Chlorobiia</taxon>
        <taxon>Chlorobiales</taxon>
        <taxon>Chlorobiaceae</taxon>
        <taxon>Chlorobium/Pelodictyon group</taxon>
        <taxon>Pelodictyon</taxon>
    </lineage>
</organism>
<name>B4SE78_PELPB</name>
<dbReference type="STRING" id="324925.Ppha_2302"/>
<proteinExistence type="predicted"/>
<sequence length="88" mass="9852">MIHHSTLQACFPGKKLFQVGYVGLDDCTIQTVNPKNFIYTEESRRVQRWLTGSVILSGVLHASGDFIWRGYGRERVSGAVVGIGRRDV</sequence>
<dbReference type="Proteomes" id="UP000002724">
    <property type="component" value="Chromosome"/>
</dbReference>
<evidence type="ECO:0000313" key="1">
    <source>
        <dbReference type="EMBL" id="ACF44497.1"/>
    </source>
</evidence>
<keyword evidence="2" id="KW-1185">Reference proteome</keyword>
<gene>
    <name evidence="1" type="ordered locus">Ppha_2302</name>
</gene>
<reference evidence="1 2" key="1">
    <citation type="submission" date="2008-06" db="EMBL/GenBank/DDBJ databases">
        <title>Complete sequence of Pelodictyon phaeoclathratiforme BU-1.</title>
        <authorList>
            <consortium name="US DOE Joint Genome Institute"/>
            <person name="Lucas S."/>
            <person name="Copeland A."/>
            <person name="Lapidus A."/>
            <person name="Glavina del Rio T."/>
            <person name="Dalin E."/>
            <person name="Tice H."/>
            <person name="Bruce D."/>
            <person name="Goodwin L."/>
            <person name="Pitluck S."/>
            <person name="Schmutz J."/>
            <person name="Larimer F."/>
            <person name="Land M."/>
            <person name="Hauser L."/>
            <person name="Kyrpides N."/>
            <person name="Mikhailova N."/>
            <person name="Liu Z."/>
            <person name="Li T."/>
            <person name="Zhao F."/>
            <person name="Overmann J."/>
            <person name="Bryant D.A."/>
            <person name="Richardson P."/>
        </authorList>
    </citation>
    <scope>NUCLEOTIDE SEQUENCE [LARGE SCALE GENOMIC DNA]</scope>
    <source>
        <strain evidence="2">DSM 5477 / BU-1</strain>
    </source>
</reference>
<dbReference type="EMBL" id="CP001110">
    <property type="protein sequence ID" value="ACF44497.1"/>
    <property type="molecule type" value="Genomic_DNA"/>
</dbReference>
<dbReference type="HOGENOM" id="CLU_2466286_0_0_10"/>
<dbReference type="AlphaFoldDB" id="B4SE78"/>